<feature type="transmembrane region" description="Helical" evidence="1">
    <location>
        <begin position="156"/>
        <end position="178"/>
    </location>
</feature>
<reference evidence="4 5" key="1">
    <citation type="submission" date="2018-11" db="EMBL/GenBank/DDBJ databases">
        <title>Proposal to divide the Flavobacteriaceae and reorganize its genera based on Amino Acid Identity values calculated from whole genome sequences.</title>
        <authorList>
            <person name="Nicholson A.C."/>
            <person name="Gulvik C.A."/>
            <person name="Whitney A.M."/>
            <person name="Humrighouse B.W."/>
            <person name="Bell M."/>
            <person name="Holmes B."/>
            <person name="Steigerwalt A.G."/>
            <person name="Villarma A."/>
            <person name="Sheth M."/>
            <person name="Batra D."/>
            <person name="Pryor J."/>
            <person name="Bernardet J.-F."/>
            <person name="Hugo C."/>
            <person name="Kampfer P."/>
            <person name="Newman J."/>
            <person name="McQuiston J.R."/>
        </authorList>
    </citation>
    <scope>NUCLEOTIDE SEQUENCE [LARGE SCALE GENOMIC DNA]</scope>
    <source>
        <strain evidence="2 4">G0207</strain>
        <strain evidence="3 5">H5143</strain>
    </source>
</reference>
<protein>
    <submittedName>
        <fullName evidence="2">Uncharacterized protein</fullName>
    </submittedName>
</protein>
<keyword evidence="1" id="KW-1133">Transmembrane helix</keyword>
<name>A0A3G6MZE8_9FLAO</name>
<dbReference type="OrthoDB" id="1249607at2"/>
<feature type="transmembrane region" description="Helical" evidence="1">
    <location>
        <begin position="121"/>
        <end position="144"/>
    </location>
</feature>
<sequence length="197" mass="23387">MNIDELKNTWNQDDSFEDTPEISMEQKDKINLPLEKIRSNMRMEFWSTIGIFVFAFAVIALAPGPFKFKFYITILIASMVFVTFFFFSKFFKLYKNMSSPMMKTYDSLKDLLHQFELNKQYYFSFYLAFVPFLVCEIIIVLEFIPRAVPLSDLKIASILIGSMVIVMPLLFVMGKWWFKKFYGKFIKQIEDLVHELK</sequence>
<accession>A0A3G6MZE8</accession>
<evidence type="ECO:0000313" key="5">
    <source>
        <dbReference type="Proteomes" id="UP000281741"/>
    </source>
</evidence>
<evidence type="ECO:0000313" key="3">
    <source>
        <dbReference type="EMBL" id="AZA94719.1"/>
    </source>
</evidence>
<dbReference type="AlphaFoldDB" id="A0A3G6MZE8"/>
<feature type="transmembrane region" description="Helical" evidence="1">
    <location>
        <begin position="45"/>
        <end position="64"/>
    </location>
</feature>
<dbReference type="Proteomes" id="UP000274073">
    <property type="component" value="Chromosome"/>
</dbReference>
<evidence type="ECO:0000313" key="4">
    <source>
        <dbReference type="Proteomes" id="UP000274073"/>
    </source>
</evidence>
<gene>
    <name evidence="2" type="ORF">EG349_05655</name>
    <name evidence="3" type="ORF">EG353_03675</name>
</gene>
<dbReference type="EMBL" id="CP033915">
    <property type="protein sequence ID" value="AZA86308.1"/>
    <property type="molecule type" value="Genomic_DNA"/>
</dbReference>
<evidence type="ECO:0000256" key="1">
    <source>
        <dbReference type="SAM" id="Phobius"/>
    </source>
</evidence>
<keyword evidence="1" id="KW-0812">Transmembrane</keyword>
<organism evidence="2 4">
    <name type="scientific">Chryseobacterium shandongense</name>
    <dbReference type="NCBI Taxonomy" id="1493872"/>
    <lineage>
        <taxon>Bacteria</taxon>
        <taxon>Pseudomonadati</taxon>
        <taxon>Bacteroidota</taxon>
        <taxon>Flavobacteriia</taxon>
        <taxon>Flavobacteriales</taxon>
        <taxon>Weeksellaceae</taxon>
        <taxon>Chryseobacterium group</taxon>
        <taxon>Chryseobacterium</taxon>
    </lineage>
</organism>
<keyword evidence="1" id="KW-0472">Membrane</keyword>
<dbReference type="RefSeq" id="WP_066437268.1">
    <property type="nucleotide sequence ID" value="NZ_CP033912.1"/>
</dbReference>
<feature type="transmembrane region" description="Helical" evidence="1">
    <location>
        <begin position="70"/>
        <end position="91"/>
    </location>
</feature>
<evidence type="ECO:0000313" key="2">
    <source>
        <dbReference type="EMBL" id="AZA86308.1"/>
    </source>
</evidence>
<dbReference type="Proteomes" id="UP000281741">
    <property type="component" value="Chromosome"/>
</dbReference>
<dbReference type="KEGG" id="csha:EG350_13100"/>
<dbReference type="EMBL" id="CP033912">
    <property type="protein sequence ID" value="AZA94719.1"/>
    <property type="molecule type" value="Genomic_DNA"/>
</dbReference>
<keyword evidence="5" id="KW-1185">Reference proteome</keyword>
<proteinExistence type="predicted"/>